<keyword evidence="3" id="KW-1185">Reference proteome</keyword>
<dbReference type="InterPro" id="IPR029058">
    <property type="entry name" value="AB_hydrolase_fold"/>
</dbReference>
<proteinExistence type="predicted"/>
<feature type="domain" description="Serine aminopeptidase S33" evidence="1">
    <location>
        <begin position="55"/>
        <end position="175"/>
    </location>
</feature>
<reference evidence="3" key="1">
    <citation type="journal article" date="2019" name="Int. J. Syst. Evol. Microbiol.">
        <title>The Global Catalogue of Microorganisms (GCM) 10K type strain sequencing project: providing services to taxonomists for standard genome sequencing and annotation.</title>
        <authorList>
            <consortium name="The Broad Institute Genomics Platform"/>
            <consortium name="The Broad Institute Genome Sequencing Center for Infectious Disease"/>
            <person name="Wu L."/>
            <person name="Ma J."/>
        </authorList>
    </citation>
    <scope>NUCLEOTIDE SEQUENCE [LARGE SCALE GENOMIC DNA]</scope>
    <source>
        <strain evidence="3">JCM 12165</strain>
    </source>
</reference>
<dbReference type="Gene3D" id="3.40.50.1820">
    <property type="entry name" value="alpha/beta hydrolase"/>
    <property type="match status" value="1"/>
</dbReference>
<sequence length="293" mass="32404">MKHEPISIAMSDGTRLAGFFVSPPEHGPHPLVILAPGSGGLSITLDWEQDNFFLYKSITETLVNEGRSVLLLDKRGVGQSEGDWRTQSFFGRAADIRDMALIMKERPDVISERLSIAGHSQGGWIVQLAGALYPQFFSSVLSLAGPACSVTEQIIDDTASRLIQSRAAFLLPLVPVWGSLLKGYYALKRTSYLGRIIAYDARPYLAVLRLPAYYVFAENDALVPVSRNVPLMKALTEAAESSVIITIIPAVNHAFARAGRYESWDTITPKADDAFLEELRRYCQWEARHSCSL</sequence>
<dbReference type="PANTHER" id="PTHR43265:SF1">
    <property type="entry name" value="ESTERASE ESTD"/>
    <property type="match status" value="1"/>
</dbReference>
<dbReference type="PANTHER" id="PTHR43265">
    <property type="entry name" value="ESTERASE ESTD"/>
    <property type="match status" value="1"/>
</dbReference>
<dbReference type="InterPro" id="IPR053145">
    <property type="entry name" value="AB_hydrolase_Est10"/>
</dbReference>
<evidence type="ECO:0000259" key="1">
    <source>
        <dbReference type="Pfam" id="PF12146"/>
    </source>
</evidence>
<organism evidence="2 3">
    <name type="scientific">Bacillus daqingensis</name>
    <dbReference type="NCBI Taxonomy" id="872396"/>
    <lineage>
        <taxon>Bacteria</taxon>
        <taxon>Bacillati</taxon>
        <taxon>Bacillota</taxon>
        <taxon>Bacilli</taxon>
        <taxon>Bacillales</taxon>
        <taxon>Bacillaceae</taxon>
        <taxon>Bacillus</taxon>
    </lineage>
</organism>
<dbReference type="Pfam" id="PF12146">
    <property type="entry name" value="Hydrolase_4"/>
    <property type="match status" value="1"/>
</dbReference>
<gene>
    <name evidence="2" type="ORF">ACFO4L_12115</name>
</gene>
<dbReference type="EC" id="3.4.-.-" evidence="2"/>
<dbReference type="SUPFAM" id="SSF53474">
    <property type="entry name" value="alpha/beta-Hydrolases"/>
    <property type="match status" value="1"/>
</dbReference>
<protein>
    <submittedName>
        <fullName evidence="2">Alpha/beta hydrolase family protein</fullName>
        <ecNumber evidence="2">3.4.-.-</ecNumber>
    </submittedName>
</protein>
<dbReference type="Proteomes" id="UP001595896">
    <property type="component" value="Unassembled WGS sequence"/>
</dbReference>
<dbReference type="EMBL" id="JBHSGK010000013">
    <property type="protein sequence ID" value="MFC4737337.1"/>
    <property type="molecule type" value="Genomic_DNA"/>
</dbReference>
<accession>A0ABV9NVC7</accession>
<name>A0ABV9NVC7_9BACI</name>
<dbReference type="GO" id="GO:0016787">
    <property type="term" value="F:hydrolase activity"/>
    <property type="evidence" value="ECO:0007669"/>
    <property type="project" value="UniProtKB-KW"/>
</dbReference>
<evidence type="ECO:0000313" key="2">
    <source>
        <dbReference type="EMBL" id="MFC4737337.1"/>
    </source>
</evidence>
<dbReference type="RefSeq" id="WP_377909936.1">
    <property type="nucleotide sequence ID" value="NZ_JBHSGK010000013.1"/>
</dbReference>
<dbReference type="InterPro" id="IPR022742">
    <property type="entry name" value="Hydrolase_4"/>
</dbReference>
<keyword evidence="2" id="KW-0378">Hydrolase</keyword>
<comment type="caution">
    <text evidence="2">The sequence shown here is derived from an EMBL/GenBank/DDBJ whole genome shotgun (WGS) entry which is preliminary data.</text>
</comment>
<evidence type="ECO:0000313" key="3">
    <source>
        <dbReference type="Proteomes" id="UP001595896"/>
    </source>
</evidence>